<dbReference type="GO" id="GO:0007608">
    <property type="term" value="P:sensory perception of smell"/>
    <property type="evidence" value="ECO:0007669"/>
    <property type="project" value="TreeGrafter"/>
</dbReference>
<dbReference type="Pfam" id="PF01395">
    <property type="entry name" value="PBP_GOBP"/>
    <property type="match status" value="1"/>
</dbReference>
<gene>
    <name evidence="6" type="ORF">TSAR_013369</name>
</gene>
<evidence type="ECO:0000256" key="5">
    <source>
        <dbReference type="SAM" id="Phobius"/>
    </source>
</evidence>
<keyword evidence="5" id="KW-0812">Transmembrane</keyword>
<proteinExistence type="inferred from homology"/>
<sequence>MNCVYTVVEEIALLGFQYSFFHTTIMKVAIVACVLTICSIFAGSKADLTEDQRKILQPLKDECFEETGLDAVTLEKFKKEALQKFKATGEVSNDEKVNCFSACMFKKIGFMSEEGKFEEDTVRALMSENFPPETLDKAIENCKNEVGKDHCETASKLIVCFINNKAGMENV</sequence>
<organism evidence="6 7">
    <name type="scientific">Trichomalopsis sarcophagae</name>
    <dbReference type="NCBI Taxonomy" id="543379"/>
    <lineage>
        <taxon>Eukaryota</taxon>
        <taxon>Metazoa</taxon>
        <taxon>Ecdysozoa</taxon>
        <taxon>Arthropoda</taxon>
        <taxon>Hexapoda</taxon>
        <taxon>Insecta</taxon>
        <taxon>Pterygota</taxon>
        <taxon>Neoptera</taxon>
        <taxon>Endopterygota</taxon>
        <taxon>Hymenoptera</taxon>
        <taxon>Apocrita</taxon>
        <taxon>Proctotrupomorpha</taxon>
        <taxon>Chalcidoidea</taxon>
        <taxon>Pteromalidae</taxon>
        <taxon>Pteromalinae</taxon>
        <taxon>Trichomalopsis</taxon>
    </lineage>
</organism>
<keyword evidence="4" id="KW-0732">Signal</keyword>
<name>A0A232F2L1_9HYME</name>
<keyword evidence="3" id="KW-0964">Secreted</keyword>
<dbReference type="GO" id="GO:0005615">
    <property type="term" value="C:extracellular space"/>
    <property type="evidence" value="ECO:0007669"/>
    <property type="project" value="TreeGrafter"/>
</dbReference>
<evidence type="ECO:0000256" key="4">
    <source>
        <dbReference type="ARBA" id="ARBA00022729"/>
    </source>
</evidence>
<dbReference type="Proteomes" id="UP000215335">
    <property type="component" value="Unassembled WGS sequence"/>
</dbReference>
<dbReference type="FunFam" id="1.10.238.20:FF:000001">
    <property type="entry name" value="General odorant-binding protein lush"/>
    <property type="match status" value="1"/>
</dbReference>
<dbReference type="OrthoDB" id="7665616at2759"/>
<keyword evidence="5" id="KW-1133">Transmembrane helix</keyword>
<keyword evidence="5" id="KW-0472">Membrane</keyword>
<dbReference type="EMBL" id="NNAY01001185">
    <property type="protein sequence ID" value="OXU24822.1"/>
    <property type="molecule type" value="Genomic_DNA"/>
</dbReference>
<accession>A0A232F2L1</accession>
<dbReference type="SMART" id="SM00708">
    <property type="entry name" value="PhBP"/>
    <property type="match status" value="1"/>
</dbReference>
<dbReference type="CDD" id="cd23992">
    <property type="entry name" value="PBP_GOBP"/>
    <property type="match status" value="1"/>
</dbReference>
<evidence type="ECO:0000256" key="3">
    <source>
        <dbReference type="ARBA" id="ARBA00022525"/>
    </source>
</evidence>
<dbReference type="InterPro" id="IPR006170">
    <property type="entry name" value="PBP/GOBP"/>
</dbReference>
<dbReference type="Gene3D" id="1.10.238.20">
    <property type="entry name" value="Pheromone/general odorant binding protein domain"/>
    <property type="match status" value="1"/>
</dbReference>
<keyword evidence="7" id="KW-1185">Reference proteome</keyword>
<comment type="caution">
    <text evidence="6">The sequence shown here is derived from an EMBL/GenBank/DDBJ whole genome shotgun (WGS) entry which is preliminary data.</text>
</comment>
<comment type="subcellular location">
    <subcellularLocation>
        <location evidence="1">Secreted</location>
    </subcellularLocation>
</comment>
<evidence type="ECO:0000313" key="6">
    <source>
        <dbReference type="EMBL" id="OXU24822.1"/>
    </source>
</evidence>
<protein>
    <submittedName>
        <fullName evidence="6">Uncharacterized protein</fullName>
    </submittedName>
</protein>
<evidence type="ECO:0000313" key="7">
    <source>
        <dbReference type="Proteomes" id="UP000215335"/>
    </source>
</evidence>
<dbReference type="SUPFAM" id="SSF47565">
    <property type="entry name" value="Insect pheromone/odorant-binding proteins"/>
    <property type="match status" value="1"/>
</dbReference>
<feature type="transmembrane region" description="Helical" evidence="5">
    <location>
        <begin position="20"/>
        <end position="43"/>
    </location>
</feature>
<reference evidence="6 7" key="1">
    <citation type="journal article" date="2017" name="Curr. Biol.">
        <title>The Evolution of Venom by Co-option of Single-Copy Genes.</title>
        <authorList>
            <person name="Martinson E.O."/>
            <person name="Mrinalini"/>
            <person name="Kelkar Y.D."/>
            <person name="Chang C.H."/>
            <person name="Werren J.H."/>
        </authorList>
    </citation>
    <scope>NUCLEOTIDE SEQUENCE [LARGE SCALE GENOMIC DNA]</scope>
    <source>
        <strain evidence="6 7">Alberta</strain>
        <tissue evidence="6">Whole body</tissue>
    </source>
</reference>
<comment type="similarity">
    <text evidence="2">Belongs to the PBP/GOBP family.</text>
</comment>
<evidence type="ECO:0000256" key="2">
    <source>
        <dbReference type="ARBA" id="ARBA00008098"/>
    </source>
</evidence>
<dbReference type="PANTHER" id="PTHR11857">
    <property type="entry name" value="ODORANT BINDING PROTEIN-RELATED"/>
    <property type="match status" value="1"/>
</dbReference>
<evidence type="ECO:0000256" key="1">
    <source>
        <dbReference type="ARBA" id="ARBA00004613"/>
    </source>
</evidence>
<dbReference type="AlphaFoldDB" id="A0A232F2L1"/>
<dbReference type="InterPro" id="IPR036728">
    <property type="entry name" value="PBP_GOBP_sf"/>
</dbReference>
<dbReference type="GO" id="GO:0005549">
    <property type="term" value="F:odorant binding"/>
    <property type="evidence" value="ECO:0007669"/>
    <property type="project" value="InterPro"/>
</dbReference>